<evidence type="ECO:0000256" key="1">
    <source>
        <dbReference type="SAM" id="Phobius"/>
    </source>
</evidence>
<evidence type="ECO:0000313" key="3">
    <source>
        <dbReference type="EMBL" id="ATQ56380.1"/>
    </source>
</evidence>
<dbReference type="AlphaFoldDB" id="A0A2D2C1J5"/>
<keyword evidence="1" id="KW-0472">Membrane</keyword>
<name>A0A2D2C1J5_9RHOB</name>
<sequence length="152" mass="15993">MQGTRTKDFWAGVVYMVFGLATMLLARGLPMGSTARMGSGYFPTLLGGLLVVIGLIAVLRGLRAPGETVPRIHLRPAALVIGATFFFAAALEWLGLVIALPLAMLIAAAASQNFRLSLVPLLGLLCFTAFCVLVFLRGLGVPMPMLGTLFGG</sequence>
<evidence type="ECO:0000259" key="2">
    <source>
        <dbReference type="Pfam" id="PF07331"/>
    </source>
</evidence>
<protein>
    <submittedName>
        <fullName evidence="3">Small permease of tripartite tricarboxylate transporter</fullName>
    </submittedName>
</protein>
<accession>A0A2D2C1J5</accession>
<dbReference type="InterPro" id="IPR009936">
    <property type="entry name" value="DUF1468"/>
</dbReference>
<proteinExistence type="predicted"/>
<keyword evidence="1" id="KW-1133">Transmembrane helix</keyword>
<organism evidence="3 4">
    <name type="scientific">Paracoccus yeei</name>
    <dbReference type="NCBI Taxonomy" id="147645"/>
    <lineage>
        <taxon>Bacteria</taxon>
        <taxon>Pseudomonadati</taxon>
        <taxon>Pseudomonadota</taxon>
        <taxon>Alphaproteobacteria</taxon>
        <taxon>Rhodobacterales</taxon>
        <taxon>Paracoccaceae</taxon>
        <taxon>Paracoccus</taxon>
    </lineage>
</organism>
<feature type="transmembrane region" description="Helical" evidence="1">
    <location>
        <begin position="79"/>
        <end position="110"/>
    </location>
</feature>
<dbReference type="EMBL" id="CP024422">
    <property type="protein sequence ID" value="ATQ56380.1"/>
    <property type="molecule type" value="Genomic_DNA"/>
</dbReference>
<evidence type="ECO:0000313" key="4">
    <source>
        <dbReference type="Proteomes" id="UP000229314"/>
    </source>
</evidence>
<feature type="transmembrane region" description="Helical" evidence="1">
    <location>
        <begin position="41"/>
        <end position="59"/>
    </location>
</feature>
<dbReference type="Pfam" id="PF07331">
    <property type="entry name" value="TctB"/>
    <property type="match status" value="1"/>
</dbReference>
<feature type="transmembrane region" description="Helical" evidence="1">
    <location>
        <begin position="116"/>
        <end position="136"/>
    </location>
</feature>
<gene>
    <name evidence="3" type="ORF">PYTT13_11565</name>
</gene>
<keyword evidence="1" id="KW-0812">Transmembrane</keyword>
<feature type="transmembrane region" description="Helical" evidence="1">
    <location>
        <begin position="9"/>
        <end position="29"/>
    </location>
</feature>
<dbReference type="RefSeq" id="WP_099649190.1">
    <property type="nucleotide sequence ID" value="NZ_CAJGAB010000049.1"/>
</dbReference>
<dbReference type="GeneID" id="78898302"/>
<reference evidence="3 4" key="1">
    <citation type="submission" date="2017-10" db="EMBL/GenBank/DDBJ databases">
        <title>Complete genome sequence of Paracoccus yeei TT13 isolated from human skin.</title>
        <authorList>
            <person name="Lee K."/>
            <person name="Lim J.Y."/>
            <person name="Hwang I."/>
        </authorList>
    </citation>
    <scope>NUCLEOTIDE SEQUENCE [LARGE SCALE GENOMIC DNA]</scope>
    <source>
        <strain evidence="3 4">TT13</strain>
    </source>
</reference>
<feature type="domain" description="DUF1468" evidence="2">
    <location>
        <begin position="10"/>
        <end position="144"/>
    </location>
</feature>
<dbReference type="Proteomes" id="UP000229314">
    <property type="component" value="Chromosome"/>
</dbReference>